<dbReference type="Proteomes" id="UP000002866">
    <property type="component" value="Chromosome 5"/>
</dbReference>
<feature type="compositionally biased region" description="Acidic residues" evidence="2">
    <location>
        <begin position="161"/>
        <end position="170"/>
    </location>
</feature>
<evidence type="ECO:0000313" key="4">
    <source>
        <dbReference type="Proteomes" id="UP000002866"/>
    </source>
</evidence>
<evidence type="ECO:0000256" key="1">
    <source>
        <dbReference type="SAM" id="Coils"/>
    </source>
</evidence>
<proteinExistence type="predicted"/>
<name>I2H4V2_HENB6</name>
<dbReference type="GeneID" id="14496477"/>
<evidence type="ECO:0000256" key="2">
    <source>
        <dbReference type="SAM" id="MobiDB-lite"/>
    </source>
</evidence>
<organism evidence="3 4">
    <name type="scientific">Henningerozyma blattae (strain ATCC 34711 / CBS 6284 / DSM 70876 / NBRC 10599 / NRRL Y-10934 / UCD 77-7)</name>
    <name type="common">Yeast</name>
    <name type="synonym">Tetrapisispora blattae</name>
    <dbReference type="NCBI Taxonomy" id="1071380"/>
    <lineage>
        <taxon>Eukaryota</taxon>
        <taxon>Fungi</taxon>
        <taxon>Dikarya</taxon>
        <taxon>Ascomycota</taxon>
        <taxon>Saccharomycotina</taxon>
        <taxon>Saccharomycetes</taxon>
        <taxon>Saccharomycetales</taxon>
        <taxon>Saccharomycetaceae</taxon>
        <taxon>Henningerozyma</taxon>
    </lineage>
</organism>
<protein>
    <submittedName>
        <fullName evidence="3">Uncharacterized protein</fullName>
    </submittedName>
</protein>
<keyword evidence="4" id="KW-1185">Reference proteome</keyword>
<gene>
    <name evidence="3" type="primary">TBLA0E03490</name>
    <name evidence="3" type="ORF">TBLA_0E03490</name>
</gene>
<reference evidence="3 4" key="1">
    <citation type="journal article" date="2011" name="Proc. Natl. Acad. Sci. U.S.A.">
        <title>Evolutionary erosion of yeast sex chromosomes by mating-type switching accidents.</title>
        <authorList>
            <person name="Gordon J.L."/>
            <person name="Armisen D."/>
            <person name="Proux-Wera E."/>
            <person name="Oheigeartaigh S.S."/>
            <person name="Byrne K.P."/>
            <person name="Wolfe K.H."/>
        </authorList>
    </citation>
    <scope>NUCLEOTIDE SEQUENCE [LARGE SCALE GENOMIC DNA]</scope>
    <source>
        <strain evidence="4">ATCC 34711 / CBS 6284 / DSM 70876 / NBRC 10599 / NRRL Y-10934 / UCD 77-7</strain>
    </source>
</reference>
<evidence type="ECO:0000313" key="3">
    <source>
        <dbReference type="EMBL" id="CCH61404.1"/>
    </source>
</evidence>
<dbReference type="KEGG" id="tbl:TBLA_0E03490"/>
<keyword evidence="1" id="KW-0175">Coiled coil</keyword>
<feature type="compositionally biased region" description="Low complexity" evidence="2">
    <location>
        <begin position="138"/>
        <end position="160"/>
    </location>
</feature>
<sequence length="749" mass="87119">MFVHDKKLGMPKMDTPLPDIPSVDHKLKRQFLDSLSRTRNSFKNLPNLVKGHTPIEEESNSNSYYSSSDSEGIELQLNNIKREKSDLESQLEKNASIVVYDSEEDGIVAKNNVSENMELSDNGTSSYTLKGKNSNRLNDNTANCNNYGNTNSNKNDTQTNNDDDDDDDDANNMPTTAGSKPHSRGILRDMFSKIVRKNNDYTKKISPNLDKEIFKQNNNEQEIYSINVQDISDTASSNIDTFKPVNIDKSPISVTSSDDYLFASASKYFNSTPITPEDGGDNKSEQNCSYITEGEKSTDFQKHANISNESELIDDELPTCKNTSNFDNLRLDKDSRIFKYFGEILQSIQTNENNRKKINNESSNEATKEEFITLNNIQEFTILEITEFIFTKLQELENEKNILDQKNKLKIVENKRNEDKEIKIKEFNVRFNSLQKQVLEKKITSEELKIRNNLENKLKRLDEEILVHENKQNLQKEKLHSDLCKYNSHKDNELEKIKQIKNEITAQNEKNNLLNNELDQLKYKYGILEKDHAFVTKKLLELINLLSADISKESKEKEKLEGEESKLNDERRKYDVLKYENYNIQEQFKNEVEKLKNIRYMRDTTVDRFNLLNIFCYETNTFLSKLFKIYENFIPDTVSLSVDRLKTIHDFLAKIDIHKKLDQEDIKKGEELTIEFFNQYVNGIMLEEIFTKHSYYDRSNTFLNNEVNYLEMQNNNLLSSIKELEAEKCQIKKKINGLYRKVSTQGSGN</sequence>
<dbReference type="RefSeq" id="XP_004180923.1">
    <property type="nucleotide sequence ID" value="XM_004180875.1"/>
</dbReference>
<feature type="coiled-coil region" evidence="1">
    <location>
        <begin position="393"/>
        <end position="580"/>
    </location>
</feature>
<feature type="compositionally biased region" description="Polar residues" evidence="2">
    <location>
        <begin position="117"/>
        <end position="137"/>
    </location>
</feature>
<dbReference type="AlphaFoldDB" id="I2H4V2"/>
<accession>I2H4V2</accession>
<dbReference type="InParanoid" id="I2H4V2"/>
<feature type="region of interest" description="Disordered" evidence="2">
    <location>
        <begin position="117"/>
        <end position="185"/>
    </location>
</feature>
<feature type="coiled-coil region" evidence="1">
    <location>
        <begin position="70"/>
        <end position="97"/>
    </location>
</feature>
<dbReference type="EMBL" id="HE806320">
    <property type="protein sequence ID" value="CCH61404.1"/>
    <property type="molecule type" value="Genomic_DNA"/>
</dbReference>
<dbReference type="HOGENOM" id="CLU_371382_0_0_1"/>